<feature type="region of interest" description="Disordered" evidence="1">
    <location>
        <begin position="17"/>
        <end position="50"/>
    </location>
</feature>
<reference evidence="2" key="1">
    <citation type="submission" date="2020-03" db="EMBL/GenBank/DDBJ databases">
        <authorList>
            <person name="Weist P."/>
        </authorList>
    </citation>
    <scope>NUCLEOTIDE SEQUENCE</scope>
</reference>
<protein>
    <submittedName>
        <fullName evidence="2">Uncharacterized protein</fullName>
    </submittedName>
</protein>
<dbReference type="EMBL" id="CADEAL010003813">
    <property type="protein sequence ID" value="CAB1445892.1"/>
    <property type="molecule type" value="Genomic_DNA"/>
</dbReference>
<comment type="caution">
    <text evidence="2">The sequence shown here is derived from an EMBL/GenBank/DDBJ whole genome shotgun (WGS) entry which is preliminary data.</text>
</comment>
<gene>
    <name evidence="2" type="ORF">PLEPLA_LOCUS33635</name>
</gene>
<organism evidence="2 3">
    <name type="scientific">Pleuronectes platessa</name>
    <name type="common">European plaice</name>
    <dbReference type="NCBI Taxonomy" id="8262"/>
    <lineage>
        <taxon>Eukaryota</taxon>
        <taxon>Metazoa</taxon>
        <taxon>Chordata</taxon>
        <taxon>Craniata</taxon>
        <taxon>Vertebrata</taxon>
        <taxon>Euteleostomi</taxon>
        <taxon>Actinopterygii</taxon>
        <taxon>Neopterygii</taxon>
        <taxon>Teleostei</taxon>
        <taxon>Neoteleostei</taxon>
        <taxon>Acanthomorphata</taxon>
        <taxon>Carangaria</taxon>
        <taxon>Pleuronectiformes</taxon>
        <taxon>Pleuronectoidei</taxon>
        <taxon>Pleuronectidae</taxon>
        <taxon>Pleuronectes</taxon>
    </lineage>
</organism>
<accession>A0A9N7VAI0</accession>
<keyword evidence="3" id="KW-1185">Reference proteome</keyword>
<sequence>MASLEILSGSIAGLRPVASRSKTRRRRSLLDSTSPPTGLTSLPSAPPPAVPHTASCIVQATNSSQQLLLLISSPCARLYPSATVGEQRESSSISVPVCHLFDTPDWLSHHRLLINMQLPPPAPPLLPMP</sequence>
<proteinExistence type="predicted"/>
<dbReference type="AlphaFoldDB" id="A0A9N7VAI0"/>
<name>A0A9N7VAI0_PLEPL</name>
<dbReference type="Proteomes" id="UP001153269">
    <property type="component" value="Unassembled WGS sequence"/>
</dbReference>
<evidence type="ECO:0000313" key="3">
    <source>
        <dbReference type="Proteomes" id="UP001153269"/>
    </source>
</evidence>
<evidence type="ECO:0000313" key="2">
    <source>
        <dbReference type="EMBL" id="CAB1445892.1"/>
    </source>
</evidence>
<evidence type="ECO:0000256" key="1">
    <source>
        <dbReference type="SAM" id="MobiDB-lite"/>
    </source>
</evidence>